<comment type="caution">
    <text evidence="2">The sequence shown here is derived from an EMBL/GenBank/DDBJ whole genome shotgun (WGS) entry which is preliminary data.</text>
</comment>
<dbReference type="EMBL" id="QENZ01000003">
    <property type="protein sequence ID" value="PVX52277.1"/>
    <property type="molecule type" value="Genomic_DNA"/>
</dbReference>
<sequence>MCIFAFYFIKPKLYKTMKKLLLIVAFSCFAVLAMAQNVQLHYDFGKANDDRAADRDYLTATVEFFKPDKWGSTFFFVDFDFNAEDDGISVSYMELARNFKFNQTFPVQAHLEYNGGHFGADGFGDSFKNMVIVGGYYDWKITKGFTLGTMLGYKYIQDVEEGPDFQATVTWFKPFGKGFLFTGFADLWTEDKWGEKDGKKFIFVSEPQLWYSVTEHFKVGTEVEFSNNFVLGSNKFEIMPTVAVRWDI</sequence>
<name>A0A7L4USR0_BALHA</name>
<keyword evidence="3" id="KW-1185">Reference proteome</keyword>
<evidence type="ECO:0000256" key="1">
    <source>
        <dbReference type="SAM" id="SignalP"/>
    </source>
</evidence>
<dbReference type="Gene3D" id="2.40.230.20">
    <property type="entry name" value="Nucleoside-specific channel-forming protein, Tsx-like"/>
    <property type="match status" value="1"/>
</dbReference>
<dbReference type="Proteomes" id="UP000251835">
    <property type="component" value="Unassembled WGS sequence"/>
</dbReference>
<evidence type="ECO:0000313" key="2">
    <source>
        <dbReference type="EMBL" id="PVX52277.1"/>
    </source>
</evidence>
<dbReference type="GO" id="GO:0009279">
    <property type="term" value="C:cell outer membrane"/>
    <property type="evidence" value="ECO:0007669"/>
    <property type="project" value="InterPro"/>
</dbReference>
<feature type="chain" id="PRO_5029808916" evidence="1">
    <location>
        <begin position="36"/>
        <end position="248"/>
    </location>
</feature>
<organism evidence="2 3">
    <name type="scientific">Balneicella halophila</name>
    <dbReference type="NCBI Taxonomy" id="1537566"/>
    <lineage>
        <taxon>Bacteria</taxon>
        <taxon>Pseudomonadati</taxon>
        <taxon>Bacteroidota</taxon>
        <taxon>Bacteroidia</taxon>
        <taxon>Bacteroidales</taxon>
        <taxon>Balneicellaceae</taxon>
        <taxon>Balneicella</taxon>
    </lineage>
</organism>
<protein>
    <submittedName>
        <fullName evidence="2">Uncharacterized protein DUF5020</fullName>
    </submittedName>
</protein>
<proteinExistence type="predicted"/>
<accession>A0A7L4USR0</accession>
<gene>
    <name evidence="2" type="ORF">C7377_0586</name>
</gene>
<keyword evidence="1" id="KW-0732">Signal</keyword>
<dbReference type="Pfam" id="PF16412">
    <property type="entry name" value="DUF5020"/>
    <property type="match status" value="1"/>
</dbReference>
<feature type="signal peptide" evidence="1">
    <location>
        <begin position="1"/>
        <end position="35"/>
    </location>
</feature>
<dbReference type="SUPFAM" id="SSF111364">
    <property type="entry name" value="Tsx-like channel"/>
    <property type="match status" value="1"/>
</dbReference>
<dbReference type="InterPro" id="IPR036777">
    <property type="entry name" value="Channel_Tsx-like_sf"/>
</dbReference>
<evidence type="ECO:0000313" key="3">
    <source>
        <dbReference type="Proteomes" id="UP000251835"/>
    </source>
</evidence>
<reference evidence="2 3" key="1">
    <citation type="submission" date="2018-05" db="EMBL/GenBank/DDBJ databases">
        <title>Genomic Encyclopedia of Type Strains, Phase IV (KMG-IV): sequencing the most valuable type-strain genomes for metagenomic binning, comparative biology and taxonomic classification.</title>
        <authorList>
            <person name="Goeker M."/>
        </authorList>
    </citation>
    <scope>NUCLEOTIDE SEQUENCE [LARGE SCALE GENOMIC DNA]</scope>
    <source>
        <strain evidence="2 3">DSM 28579</strain>
    </source>
</reference>
<dbReference type="AlphaFoldDB" id="A0A7L4USR0"/>